<dbReference type="OMA" id="NELENDW"/>
<feature type="region of interest" description="Disordered" evidence="7">
    <location>
        <begin position="523"/>
        <end position="546"/>
    </location>
</feature>
<sequence>MSNEEKRQNSQHSLSKGPTNMEPPKIVLPNNPIKSTQILDDDSGSLNDDLLSVHESATALRRPSMDSMSIRKSFESSRVGRNNYISSFSFDRGGHSGSMDYSPLGNNAIFEVVMNTRRKNWLSYPTTLDIPPVTLSKNEIDTNWKKDIGNYVENIKNEYEIFQNANNLRNMNRLEQLKRMKSYSHTGDSTTSVDVPENSDSDESYRNDNDIKEINQVPDFFFEKQFQLDNQRTFHRVLGDIDLRLTSLTTDDQKKRDEANLELRDKLSDYLDAVENLLVTEISKSSHKFFHALSEVDEIQERASHTVSELDELVKLLEFTDKEKIQKKLDNIQLLFKRKNIEKLEQGLLQVKLILNKTTECRKVYEDEKFNECLNMIKSIDYLIKGDDSMDSTVQEWTSNWPYKLVHLKTLPALSETREFLTNMKIEIGGKYSIQLADDLLSDLRDFCKNKNTQQTIVRLQCGTSDKSSLKFEEKFQNSIKTLIHELNRCEELASSFKLYQDKFIVELKSIIKNYLPHEPHHLPATESSQDLVQNQKPSSSGSKLSRLIKEQTPMEFQDMIMNIFTQTSEALRRLYGHQKLLLDISLSEIASIDSSSENQHNMITQLDIRGGINEAIRIIQLRMGKIIAVRREMTSTLRADHFLKLYSICVLFIQECETLSGEFLTKYLSDVLAAQLKNYISGGESRNIRTIQKKIEIEKWTPFIVESSVQRDVNDIVSSIDLDPINWTAVLDLTQETETDFEENGVATDGNPPGHRKSVVVGDKTFVASASLITTIEIIKELLVLSVNIPPMYLPSCERSCFSAMKYFNTATMASVMDGGRPLSKSGKNLSIMGESLDCMAEFVGIAQRFFQRLSDSYKDFIPYEPSNYAQLLSLYQSSSDRLYQAHAPPPPV</sequence>
<dbReference type="GO" id="GO:0006623">
    <property type="term" value="P:protein targeting to vacuole"/>
    <property type="evidence" value="ECO:0007669"/>
    <property type="project" value="EnsemblFungi"/>
</dbReference>
<dbReference type="STRING" id="1064592.G0V808"/>
<dbReference type="PANTHER" id="PTHR12965:SF0">
    <property type="entry name" value="VACUOLAR PROTEIN SORTING-ASSOCIATED PROTEIN 54"/>
    <property type="match status" value="1"/>
</dbReference>
<dbReference type="AlphaFoldDB" id="G0V808"/>
<comment type="similarity">
    <text evidence="2">Belongs to the VPS54 family.</text>
</comment>
<keyword evidence="3" id="KW-0813">Transport</keyword>
<keyword evidence="6" id="KW-0175">Coiled coil</keyword>
<reference evidence="8 9" key="1">
    <citation type="journal article" date="2011" name="Proc. Natl. Acad. Sci. U.S.A.">
        <title>Evolutionary erosion of yeast sex chromosomes by mating-type switching accidents.</title>
        <authorList>
            <person name="Gordon J.L."/>
            <person name="Armisen D."/>
            <person name="Proux-Wera E."/>
            <person name="Oheigeartaigh S.S."/>
            <person name="Byrne K.P."/>
            <person name="Wolfe K.H."/>
        </authorList>
    </citation>
    <scope>NUCLEOTIDE SEQUENCE [LARGE SCALE GENOMIC DNA]</scope>
    <source>
        <strain evidence="9">ATCC 76901 / BCRC 22586 / CBS 4309 / NBRC 1992 / NRRL Y-12630</strain>
    </source>
</reference>
<dbReference type="GO" id="GO:0090156">
    <property type="term" value="P:intracellular sphingolipid homeostasis"/>
    <property type="evidence" value="ECO:0007669"/>
    <property type="project" value="EnsemblFungi"/>
</dbReference>
<evidence type="ECO:0000313" key="8">
    <source>
        <dbReference type="EMBL" id="CCC67606.1"/>
    </source>
</evidence>
<keyword evidence="4" id="KW-0653">Protein transport</keyword>
<dbReference type="GO" id="GO:0042147">
    <property type="term" value="P:retrograde transport, endosome to Golgi"/>
    <property type="evidence" value="ECO:0007669"/>
    <property type="project" value="EnsemblFungi"/>
</dbReference>
<evidence type="ECO:0000256" key="2">
    <source>
        <dbReference type="ARBA" id="ARBA00009150"/>
    </source>
</evidence>
<comment type="subcellular location">
    <subcellularLocation>
        <location evidence="1">Golgi apparatus</location>
        <location evidence="1">trans-Golgi network</location>
    </subcellularLocation>
</comment>
<evidence type="ECO:0000256" key="4">
    <source>
        <dbReference type="ARBA" id="ARBA00022927"/>
    </source>
</evidence>
<feature type="compositionally biased region" description="Polar residues" evidence="7">
    <location>
        <begin position="183"/>
        <end position="193"/>
    </location>
</feature>
<dbReference type="GO" id="GO:0030476">
    <property type="term" value="P:ascospore wall assembly"/>
    <property type="evidence" value="ECO:0007669"/>
    <property type="project" value="EnsemblFungi"/>
</dbReference>
<dbReference type="InterPro" id="IPR039745">
    <property type="entry name" value="Vps54"/>
</dbReference>
<feature type="region of interest" description="Disordered" evidence="7">
    <location>
        <begin position="182"/>
        <end position="208"/>
    </location>
</feature>
<evidence type="ECO:0008006" key="10">
    <source>
        <dbReference type="Google" id="ProtNLM"/>
    </source>
</evidence>
<organism evidence="8 9">
    <name type="scientific">Naumovozyma castellii</name>
    <name type="common">Yeast</name>
    <name type="synonym">Saccharomyces castellii</name>
    <dbReference type="NCBI Taxonomy" id="27288"/>
    <lineage>
        <taxon>Eukaryota</taxon>
        <taxon>Fungi</taxon>
        <taxon>Dikarya</taxon>
        <taxon>Ascomycota</taxon>
        <taxon>Saccharomycotina</taxon>
        <taxon>Saccharomycetes</taxon>
        <taxon>Saccharomycetales</taxon>
        <taxon>Saccharomycetaceae</taxon>
        <taxon>Naumovozyma</taxon>
    </lineage>
</organism>
<dbReference type="OrthoDB" id="10259024at2759"/>
<protein>
    <recommendedName>
        <fullName evidence="10">Vacuolar protein sorting-associated protein 54 C-terminal domain-containing protein</fullName>
    </recommendedName>
</protein>
<dbReference type="GO" id="GO:0006896">
    <property type="term" value="P:Golgi to vacuole transport"/>
    <property type="evidence" value="ECO:0007669"/>
    <property type="project" value="EnsemblFungi"/>
</dbReference>
<dbReference type="eggNOG" id="KOG2115">
    <property type="taxonomic scope" value="Eukaryota"/>
</dbReference>
<proteinExistence type="inferred from homology"/>
<evidence type="ECO:0000256" key="1">
    <source>
        <dbReference type="ARBA" id="ARBA00004601"/>
    </source>
</evidence>
<dbReference type="InParanoid" id="G0V808"/>
<dbReference type="PANTHER" id="PTHR12965">
    <property type="entry name" value="VACUOLAR PROTEIN SORTING 54"/>
    <property type="match status" value="1"/>
</dbReference>
<evidence type="ECO:0000256" key="7">
    <source>
        <dbReference type="SAM" id="MobiDB-lite"/>
    </source>
</evidence>
<dbReference type="HOGENOM" id="CLU_324701_0_0_1"/>
<keyword evidence="5" id="KW-0333">Golgi apparatus</keyword>
<dbReference type="RefSeq" id="XP_003673987.1">
    <property type="nucleotide sequence ID" value="XM_003673939.1"/>
</dbReference>
<gene>
    <name evidence="8" type="primary">NCAS0A10480</name>
    <name evidence="8" type="ordered locus">NCAS_0A10480</name>
</gene>
<feature type="region of interest" description="Disordered" evidence="7">
    <location>
        <begin position="1"/>
        <end position="31"/>
    </location>
</feature>
<dbReference type="KEGG" id="ncs:NCAS_0A10480"/>
<reference key="2">
    <citation type="submission" date="2011-08" db="EMBL/GenBank/DDBJ databases">
        <title>Genome sequence of Naumovozyma castellii.</title>
        <authorList>
            <person name="Gordon J.L."/>
            <person name="Armisen D."/>
            <person name="Proux-Wera E."/>
            <person name="OhEigeartaigh S.S."/>
            <person name="Byrne K.P."/>
            <person name="Wolfe K.H."/>
        </authorList>
    </citation>
    <scope>NUCLEOTIDE SEQUENCE</scope>
    <source>
        <strain>Type strain:CBS 4309</strain>
    </source>
</reference>
<evidence type="ECO:0000256" key="6">
    <source>
        <dbReference type="ARBA" id="ARBA00023054"/>
    </source>
</evidence>
<dbReference type="GO" id="GO:0000938">
    <property type="term" value="C:GARP complex"/>
    <property type="evidence" value="ECO:0007669"/>
    <property type="project" value="EnsemblFungi"/>
</dbReference>
<dbReference type="Proteomes" id="UP000001640">
    <property type="component" value="Chromosome 1"/>
</dbReference>
<dbReference type="FunCoup" id="G0V808">
    <property type="interactions" value="502"/>
</dbReference>
<dbReference type="GO" id="GO:0005829">
    <property type="term" value="C:cytosol"/>
    <property type="evidence" value="ECO:0007669"/>
    <property type="project" value="GOC"/>
</dbReference>
<name>G0V808_NAUCA</name>
<dbReference type="EMBL" id="HE576752">
    <property type="protein sequence ID" value="CCC67606.1"/>
    <property type="molecule type" value="Genomic_DNA"/>
</dbReference>
<dbReference type="GO" id="GO:0019905">
    <property type="term" value="F:syntaxin binding"/>
    <property type="evidence" value="ECO:0007669"/>
    <property type="project" value="TreeGrafter"/>
</dbReference>
<dbReference type="GeneID" id="96901085"/>
<feature type="compositionally biased region" description="Polar residues" evidence="7">
    <location>
        <begin position="526"/>
        <end position="544"/>
    </location>
</feature>
<evidence type="ECO:0000256" key="5">
    <source>
        <dbReference type="ARBA" id="ARBA00023034"/>
    </source>
</evidence>
<accession>G0V808</accession>
<evidence type="ECO:0000256" key="3">
    <source>
        <dbReference type="ARBA" id="ARBA00022448"/>
    </source>
</evidence>
<evidence type="ECO:0000313" key="9">
    <source>
        <dbReference type="Proteomes" id="UP000001640"/>
    </source>
</evidence>
<keyword evidence="9" id="KW-1185">Reference proteome</keyword>